<dbReference type="CTD" id="6758280"/>
<dbReference type="FunCoup" id="B3SA52">
    <property type="interactions" value="2196"/>
</dbReference>
<dbReference type="OMA" id="YAEGIIC"/>
<dbReference type="GeneID" id="6758280"/>
<evidence type="ECO:0000256" key="7">
    <source>
        <dbReference type="ARBA" id="ARBA00044147"/>
    </source>
</evidence>
<evidence type="ECO:0000313" key="12">
    <source>
        <dbReference type="Proteomes" id="UP000009022"/>
    </source>
</evidence>
<dbReference type="eggNOG" id="KOG1467">
    <property type="taxonomic scope" value="Eukaryota"/>
</dbReference>
<dbReference type="KEGG" id="tad:TRIADDRAFT_31911"/>
<dbReference type="Pfam" id="PF01008">
    <property type="entry name" value="IF-2B"/>
    <property type="match status" value="1"/>
</dbReference>
<dbReference type="GO" id="GO:0048513">
    <property type="term" value="P:animal organ development"/>
    <property type="evidence" value="ECO:0007669"/>
    <property type="project" value="UniProtKB-ARBA"/>
</dbReference>
<dbReference type="InterPro" id="IPR042529">
    <property type="entry name" value="IF_2B-like_C"/>
</dbReference>
<protein>
    <recommendedName>
        <fullName evidence="7">Translation initiation factor eIF2B subunit delta</fullName>
    </recommendedName>
    <alternativeName>
        <fullName evidence="8">eIF2B GDP-GTP exchange factor subunit delta</fullName>
    </alternativeName>
</protein>
<dbReference type="GO" id="GO:0005851">
    <property type="term" value="C:eukaryotic translation initiation factor 2B complex"/>
    <property type="evidence" value="ECO:0000318"/>
    <property type="project" value="GO_Central"/>
</dbReference>
<evidence type="ECO:0000256" key="8">
    <source>
        <dbReference type="ARBA" id="ARBA00044356"/>
    </source>
</evidence>
<evidence type="ECO:0000256" key="5">
    <source>
        <dbReference type="ARBA" id="ARBA00022917"/>
    </source>
</evidence>
<dbReference type="InterPro" id="IPR000649">
    <property type="entry name" value="IF-2B-related"/>
</dbReference>
<evidence type="ECO:0000256" key="1">
    <source>
        <dbReference type="ARBA" id="ARBA00004514"/>
    </source>
</evidence>
<comment type="subunit">
    <text evidence="9">Component of the translation initiation factor 2B (eIF2B) complex which is a heterodecamer of two sets of five different subunits: alpha, beta, gamma, delta and epsilon. Subunits alpha, beta and delta comprise a regulatory subcomplex and subunits epsilon and gamma comprise a catalytic subcomplex. Within the complex, the hexameric regulatory complex resides at the center, with the two heterodimeric catalytic subcomplexes bound on opposite sides.</text>
</comment>
<reference evidence="11 12" key="1">
    <citation type="journal article" date="2008" name="Nature">
        <title>The Trichoplax genome and the nature of placozoans.</title>
        <authorList>
            <person name="Srivastava M."/>
            <person name="Begovic E."/>
            <person name="Chapman J."/>
            <person name="Putnam N.H."/>
            <person name="Hellsten U."/>
            <person name="Kawashima T."/>
            <person name="Kuo A."/>
            <person name="Mitros T."/>
            <person name="Salamov A."/>
            <person name="Carpenter M.L."/>
            <person name="Signorovitch A.Y."/>
            <person name="Moreno M.A."/>
            <person name="Kamm K."/>
            <person name="Grimwood J."/>
            <person name="Schmutz J."/>
            <person name="Shapiro H."/>
            <person name="Grigoriev I.V."/>
            <person name="Buss L.W."/>
            <person name="Schierwater B."/>
            <person name="Dellaporta S.L."/>
            <person name="Rokhsar D.S."/>
        </authorList>
    </citation>
    <scope>NUCLEOTIDE SEQUENCE [LARGE SCALE GENOMIC DNA]</scope>
    <source>
        <strain evidence="11 12">Grell-BS-1999</strain>
    </source>
</reference>
<evidence type="ECO:0000256" key="4">
    <source>
        <dbReference type="ARBA" id="ARBA00022540"/>
    </source>
</evidence>
<dbReference type="STRING" id="10228.B3SA52"/>
<dbReference type="RefSeq" id="XP_002117067.1">
    <property type="nucleotide sequence ID" value="XM_002117031.1"/>
</dbReference>
<keyword evidence="5" id="KW-0648">Protein biosynthesis</keyword>
<dbReference type="EMBL" id="DS985260">
    <property type="protein sequence ID" value="EDV20373.1"/>
    <property type="molecule type" value="Genomic_DNA"/>
</dbReference>
<organism evidence="11 12">
    <name type="scientific">Trichoplax adhaerens</name>
    <name type="common">Trichoplax reptans</name>
    <dbReference type="NCBI Taxonomy" id="10228"/>
    <lineage>
        <taxon>Eukaryota</taxon>
        <taxon>Metazoa</taxon>
        <taxon>Placozoa</taxon>
        <taxon>Uniplacotomia</taxon>
        <taxon>Trichoplacea</taxon>
        <taxon>Trichoplacidae</taxon>
        <taxon>Trichoplax</taxon>
    </lineage>
</organism>
<keyword evidence="12" id="KW-1185">Reference proteome</keyword>
<dbReference type="PhylomeDB" id="B3SA52"/>
<evidence type="ECO:0000256" key="6">
    <source>
        <dbReference type="ARBA" id="ARBA00043898"/>
    </source>
</evidence>
<proteinExistence type="inferred from homology"/>
<evidence type="ECO:0000256" key="9">
    <source>
        <dbReference type="ARBA" id="ARBA00046432"/>
    </source>
</evidence>
<evidence type="ECO:0000256" key="2">
    <source>
        <dbReference type="ARBA" id="ARBA00007251"/>
    </source>
</evidence>
<comment type="subcellular location">
    <subcellularLocation>
        <location evidence="1">Cytoplasm</location>
        <location evidence="1">Cytosol</location>
    </subcellularLocation>
</comment>
<dbReference type="Gene3D" id="3.40.50.10470">
    <property type="entry name" value="Translation initiation factor eif-2b, domain 2"/>
    <property type="match status" value="1"/>
</dbReference>
<dbReference type="AlphaFoldDB" id="B3SA52"/>
<dbReference type="OrthoDB" id="10254737at2759"/>
<dbReference type="GO" id="GO:0002183">
    <property type="term" value="P:cytoplasmic translational initiation"/>
    <property type="evidence" value="ECO:0000318"/>
    <property type="project" value="GO_Central"/>
</dbReference>
<accession>B3SA52</accession>
<evidence type="ECO:0000256" key="3">
    <source>
        <dbReference type="ARBA" id="ARBA00022490"/>
    </source>
</evidence>
<dbReference type="SUPFAM" id="SSF100950">
    <property type="entry name" value="NagB/RpiA/CoA transferase-like"/>
    <property type="match status" value="1"/>
</dbReference>
<gene>
    <name evidence="11" type="ORF">TRIADDRAFT_31911</name>
</gene>
<dbReference type="GO" id="GO:0003743">
    <property type="term" value="F:translation initiation factor activity"/>
    <property type="evidence" value="ECO:0000318"/>
    <property type="project" value="GO_Central"/>
</dbReference>
<keyword evidence="3" id="KW-0963">Cytoplasm</keyword>
<evidence type="ECO:0000256" key="10">
    <source>
        <dbReference type="RuleBase" id="RU003814"/>
    </source>
</evidence>
<dbReference type="InParanoid" id="B3SA52"/>
<dbReference type="FunFam" id="3.40.50.10470:FF:000002">
    <property type="entry name" value="Probable translation initiation factor eIF-2B subunit delta"/>
    <property type="match status" value="1"/>
</dbReference>
<dbReference type="PANTHER" id="PTHR10233">
    <property type="entry name" value="TRANSLATION INITIATION FACTOR EIF-2B"/>
    <property type="match status" value="1"/>
</dbReference>
<dbReference type="Proteomes" id="UP000009022">
    <property type="component" value="Unassembled WGS sequence"/>
</dbReference>
<comment type="function">
    <text evidence="6">Acts as a component of the translation initiation factor 2B (eIF2B) complex, which catalyzes the exchange of GDP for GTP on eukaryotic initiation factor 2 (eIF2) gamma subunit. Its guanine nucleotide exchange factor activity is repressed when bound to eIF2 complex phosphorylated on the alpha subunit, thereby limiting the amount of methionyl-initiator methionine tRNA available to the ribosome and consequently global translation is repressed.</text>
</comment>
<sequence>RVSSMLQADDQKVLAKYAKSLQKQQVPQRKTIQKQVEMFAHLYQYAPDTLTHNISFSTSVIHPAIIKLGLQYAEGIICGSNARCVALLAALKKVIHDYQVPSQKVLSRDLEQKLKPCITFLQQCRPLSVSMGSAIKHIKLQISEISPDVSEKEAKDRLCNSIDRFYNERIKYADESISKTYASTKINDNEVILVYSFSSLVLKILTDAHEKKKKFRVIVVDSRPKLEGRELVNRLVKIGIRCSYVLINAVSYVMKEVTMILLGAHALLANGYVMSRVGTALVASVAHSYNVPVLVCCETYKFHERVQTDAFVFNELGDPDVMIDLGNRKEGRVLDEWRSIDSLRILNLLYDVTPPDFITMVITEVGMVPCTSVPVLLRVKHYN</sequence>
<dbReference type="GO" id="GO:0005085">
    <property type="term" value="F:guanyl-nucleotide exchange factor activity"/>
    <property type="evidence" value="ECO:0007669"/>
    <property type="project" value="UniProtKB-ARBA"/>
</dbReference>
<dbReference type="InterPro" id="IPR037171">
    <property type="entry name" value="NagB/RpiA_transferase-like"/>
</dbReference>
<dbReference type="PANTHER" id="PTHR10233:SF14">
    <property type="entry name" value="TRANSLATION INITIATION FACTOR EIF-2B SUBUNIT DELTA"/>
    <property type="match status" value="1"/>
</dbReference>
<keyword evidence="4" id="KW-0396">Initiation factor</keyword>
<comment type="similarity">
    <text evidence="2 10">Belongs to the eIF-2B alpha/beta/delta subunits family.</text>
</comment>
<evidence type="ECO:0000313" key="11">
    <source>
        <dbReference type="EMBL" id="EDV20373.1"/>
    </source>
</evidence>
<name>B3SA52_TRIAD</name>
<dbReference type="HOGENOM" id="CLU_016218_3_1_1"/>
<feature type="non-terminal residue" evidence="11">
    <location>
        <position position="1"/>
    </location>
</feature>
<dbReference type="GO" id="GO:0005829">
    <property type="term" value="C:cytosol"/>
    <property type="evidence" value="ECO:0007669"/>
    <property type="project" value="UniProtKB-SubCell"/>
</dbReference>